<dbReference type="EMBL" id="JTJC03000006">
    <property type="protein sequence ID" value="NHC37072.1"/>
    <property type="molecule type" value="Genomic_DNA"/>
</dbReference>
<sequence length="182" mass="18786">MKRFFKRVLTVSALSALAIVPTFLPVGKASAQTFTTNGTDANYLGGGISVGVTDGDSPIYDDDSKVGGNVQGRFAIPNAPISARGAILFGGDSTALMPLVTYDVPVAPNTNLYLGGGYSFNTEEGNSSPLGNKDAIVLTAGAESEVGSNVVVYGDAKWGIDSYRDSDSDAVSIQAGAAYRFN</sequence>
<dbReference type="InterPro" id="IPR027385">
    <property type="entry name" value="Beta-barrel_OMP"/>
</dbReference>
<organism evidence="4 5">
    <name type="scientific">Scytonema millei VB511283</name>
    <dbReference type="NCBI Taxonomy" id="1245923"/>
    <lineage>
        <taxon>Bacteria</taxon>
        <taxon>Bacillati</taxon>
        <taxon>Cyanobacteriota</taxon>
        <taxon>Cyanophyceae</taxon>
        <taxon>Nostocales</taxon>
        <taxon>Scytonemataceae</taxon>
        <taxon>Scytonema</taxon>
    </lineage>
</organism>
<dbReference type="SUPFAM" id="SSF56925">
    <property type="entry name" value="OMPA-like"/>
    <property type="match status" value="1"/>
</dbReference>
<dbReference type="Proteomes" id="UP000031532">
    <property type="component" value="Unassembled WGS sequence"/>
</dbReference>
<proteinExistence type="predicted"/>
<dbReference type="InterPro" id="IPR011250">
    <property type="entry name" value="OMP/PagP_B-barrel"/>
</dbReference>
<evidence type="ECO:0000256" key="2">
    <source>
        <dbReference type="SAM" id="SignalP"/>
    </source>
</evidence>
<dbReference type="OrthoDB" id="485268at2"/>
<dbReference type="Pfam" id="PF13505">
    <property type="entry name" value="OMP_b-brl"/>
    <property type="match status" value="1"/>
</dbReference>
<keyword evidence="5" id="KW-1185">Reference proteome</keyword>
<gene>
    <name evidence="4" type="ORF">QH73_0020955</name>
</gene>
<protein>
    <submittedName>
        <fullName evidence="4">Porin family protein</fullName>
    </submittedName>
</protein>
<feature type="signal peptide" evidence="2">
    <location>
        <begin position="1"/>
        <end position="31"/>
    </location>
</feature>
<evidence type="ECO:0000259" key="3">
    <source>
        <dbReference type="Pfam" id="PF13505"/>
    </source>
</evidence>
<name>A0A9X5E897_9CYAN</name>
<evidence type="ECO:0000313" key="5">
    <source>
        <dbReference type="Proteomes" id="UP000031532"/>
    </source>
</evidence>
<reference evidence="4 5" key="1">
    <citation type="journal article" date="2015" name="Genome Announc.">
        <title>Draft Genome Sequence of the Terrestrial Cyanobacterium Scytonema millei VB511283, Isolated from Eastern India.</title>
        <authorList>
            <person name="Sen D."/>
            <person name="Chandrababunaidu M.M."/>
            <person name="Singh D."/>
            <person name="Sanghi N."/>
            <person name="Ghorai A."/>
            <person name="Mishra G.P."/>
            <person name="Madduluri M."/>
            <person name="Adhikary S.P."/>
            <person name="Tripathy S."/>
        </authorList>
    </citation>
    <scope>NUCLEOTIDE SEQUENCE [LARGE SCALE GENOMIC DNA]</scope>
    <source>
        <strain evidence="4 5">VB511283</strain>
    </source>
</reference>
<dbReference type="RefSeq" id="WP_039713936.1">
    <property type="nucleotide sequence ID" value="NZ_JTJC03000006.1"/>
</dbReference>
<feature type="chain" id="PRO_5040870114" evidence="2">
    <location>
        <begin position="32"/>
        <end position="182"/>
    </location>
</feature>
<keyword evidence="1 2" id="KW-0732">Signal</keyword>
<evidence type="ECO:0000313" key="4">
    <source>
        <dbReference type="EMBL" id="NHC37072.1"/>
    </source>
</evidence>
<dbReference type="AlphaFoldDB" id="A0A9X5E897"/>
<evidence type="ECO:0000256" key="1">
    <source>
        <dbReference type="ARBA" id="ARBA00022729"/>
    </source>
</evidence>
<feature type="domain" description="Outer membrane protein beta-barrel" evidence="3">
    <location>
        <begin position="23"/>
        <end position="181"/>
    </location>
</feature>
<accession>A0A9X5E897</accession>
<comment type="caution">
    <text evidence="4">The sequence shown here is derived from an EMBL/GenBank/DDBJ whole genome shotgun (WGS) entry which is preliminary data.</text>
</comment>